<dbReference type="eggNOG" id="KOG1113">
    <property type="taxonomic scope" value="Eukaryota"/>
</dbReference>
<dbReference type="Proteomes" id="UP000008983">
    <property type="component" value="Unassembled WGS sequence"/>
</dbReference>
<dbReference type="InterPro" id="IPR050503">
    <property type="entry name" value="cAMP-dep_PK_reg_su-like"/>
</dbReference>
<feature type="binding site" evidence="8">
    <location>
        <position position="369"/>
    </location>
    <ligand>
        <name>3',5'-cyclic AMP</name>
        <dbReference type="ChEBI" id="CHEBI:58165"/>
        <label>2</label>
    </ligand>
</feature>
<evidence type="ECO:0000256" key="7">
    <source>
        <dbReference type="ARBA" id="ARBA00023149"/>
    </source>
</evidence>
<reference evidence="10 11" key="1">
    <citation type="submission" date="2011-07" db="EMBL/GenBank/DDBJ databases">
        <authorList>
            <person name="Coyne R."/>
            <person name="Brami D."/>
            <person name="Johnson J."/>
            <person name="Hostetler J."/>
            <person name="Hannick L."/>
            <person name="Clark T."/>
            <person name="Cassidy-Hanley D."/>
            <person name="Inman J."/>
        </authorList>
    </citation>
    <scope>NUCLEOTIDE SEQUENCE [LARGE SCALE GENOMIC DNA]</scope>
    <source>
        <strain evidence="10 11">G5</strain>
    </source>
</reference>
<sequence>MKNQNNCKNTKIKQILYLRNQFQIQQKKCLKIMQEKYKQKLKKKKKKIKFIIDWLESKGKQQDLEIQKQPIKIFKQLEEEEENYHQQFFSPKGKPAIQDLLHKSDDEEDDEEELFDETQIKRQASQKPVKNMRTSVSAEVYGNFNQKKSYFAKVIQKDQDSKKRIEHRLMQAFMFSALDEKEREIVINAMEEVRFAAGEWVIKQGEDGDNLYVVDSGELDCFKKFNKNSDENTYLKTYKPGEAFGELALLYNAPRAASIQAKVDSLLFRLDRECFNNIVKDSTFKKRERMEYTLKKVQLLECMDPYELTNLCDGMKDIKYKAGEYIIREGEVGNNFYIVESGNLKASKTDKNGKEETVYEYKEGDYFGELALVNNVPRQANVIALDDCKLLYLDSDSFKRLLGPIEGILQRNQERYQKYVRKDN</sequence>
<keyword evidence="5" id="KW-0677">Repeat</keyword>
<evidence type="ECO:0000259" key="9">
    <source>
        <dbReference type="PROSITE" id="PS50042"/>
    </source>
</evidence>
<dbReference type="PANTHER" id="PTHR11635:SF152">
    <property type="entry name" value="CAMP-DEPENDENT PROTEIN KINASE TYPE I REGULATORY SUBUNIT-RELATED"/>
    <property type="match status" value="1"/>
</dbReference>
<dbReference type="GO" id="GO:0030552">
    <property type="term" value="F:cAMP binding"/>
    <property type="evidence" value="ECO:0007669"/>
    <property type="project" value="UniProtKB-KW"/>
</dbReference>
<dbReference type="GO" id="GO:0034236">
    <property type="term" value="F:protein kinase A catalytic subunit binding"/>
    <property type="evidence" value="ECO:0007669"/>
    <property type="project" value="TreeGrafter"/>
</dbReference>
<dbReference type="CDD" id="cd00038">
    <property type="entry name" value="CAP_ED"/>
    <property type="match status" value="2"/>
</dbReference>
<dbReference type="PROSITE" id="PS00889">
    <property type="entry name" value="CNMP_BINDING_2"/>
    <property type="match status" value="2"/>
</dbReference>
<dbReference type="InterPro" id="IPR018490">
    <property type="entry name" value="cNMP-bd_dom_sf"/>
</dbReference>
<dbReference type="GO" id="GO:0005829">
    <property type="term" value="C:cytosol"/>
    <property type="evidence" value="ECO:0007669"/>
    <property type="project" value="TreeGrafter"/>
</dbReference>
<feature type="domain" description="Cyclic nucleotide-binding" evidence="9">
    <location>
        <begin position="174"/>
        <end position="296"/>
    </location>
</feature>
<evidence type="ECO:0000256" key="1">
    <source>
        <dbReference type="ARBA" id="ARBA00005753"/>
    </source>
</evidence>
<feature type="domain" description="Cyclic nucleotide-binding" evidence="9">
    <location>
        <begin position="299"/>
        <end position="419"/>
    </location>
</feature>
<dbReference type="PROSITE" id="PS50042">
    <property type="entry name" value="CNMP_BINDING_3"/>
    <property type="match status" value="2"/>
</dbReference>
<keyword evidence="6 8" id="KW-0547">Nucleotide-binding</keyword>
<evidence type="ECO:0000256" key="5">
    <source>
        <dbReference type="ARBA" id="ARBA00022737"/>
    </source>
</evidence>
<evidence type="ECO:0000256" key="4">
    <source>
        <dbReference type="ARBA" id="ARBA00022566"/>
    </source>
</evidence>
<dbReference type="InterPro" id="IPR014710">
    <property type="entry name" value="RmlC-like_jellyroll"/>
</dbReference>
<dbReference type="GeneID" id="14910835"/>
<dbReference type="Gene3D" id="2.60.120.10">
    <property type="entry name" value="Jelly Rolls"/>
    <property type="match status" value="2"/>
</dbReference>
<feature type="binding site" evidence="8">
    <location>
        <position position="246"/>
    </location>
    <ligand>
        <name>3',5'-cyclic AMP</name>
        <dbReference type="ChEBI" id="CHEBI:58165"/>
        <label>1</label>
    </ligand>
</feature>
<evidence type="ECO:0000313" key="11">
    <source>
        <dbReference type="Proteomes" id="UP000008983"/>
    </source>
</evidence>
<dbReference type="FunFam" id="2.60.120.10:FF:000039">
    <property type="entry name" value="cAMP-dependent protein kinase regulatory subunit"/>
    <property type="match status" value="1"/>
</dbReference>
<keyword evidence="7 8" id="KW-0114">cAMP</keyword>
<dbReference type="GO" id="GO:0005952">
    <property type="term" value="C:cAMP-dependent protein kinase complex"/>
    <property type="evidence" value="ECO:0007669"/>
    <property type="project" value="InterPro"/>
</dbReference>
<dbReference type="InterPro" id="IPR012198">
    <property type="entry name" value="cAMP_dep_PK_reg_su"/>
</dbReference>
<dbReference type="STRING" id="857967.G0QJF3"/>
<dbReference type="OrthoDB" id="417078at2759"/>
<evidence type="ECO:0000256" key="3">
    <source>
        <dbReference type="ARBA" id="ARBA00022553"/>
    </source>
</evidence>
<dbReference type="GO" id="GO:0033554">
    <property type="term" value="P:cellular response to stress"/>
    <property type="evidence" value="ECO:0007669"/>
    <property type="project" value="UniProtKB-ARBA"/>
</dbReference>
<dbReference type="PRINTS" id="PR00103">
    <property type="entry name" value="CAMPKINASE"/>
</dbReference>
<proteinExistence type="inferred from homology"/>
<evidence type="ECO:0000256" key="8">
    <source>
        <dbReference type="PIRSR" id="PIRSR000548-1"/>
    </source>
</evidence>
<dbReference type="FunFam" id="2.60.120.10:FF:000006">
    <property type="entry name" value="cAMP-dependent protein kinase type I-alpha regulatory subunit"/>
    <property type="match status" value="1"/>
</dbReference>
<organism evidence="10 11">
    <name type="scientific">Ichthyophthirius multifiliis</name>
    <name type="common">White spot disease agent</name>
    <name type="synonym">Ich</name>
    <dbReference type="NCBI Taxonomy" id="5932"/>
    <lineage>
        <taxon>Eukaryota</taxon>
        <taxon>Sar</taxon>
        <taxon>Alveolata</taxon>
        <taxon>Ciliophora</taxon>
        <taxon>Intramacronucleata</taxon>
        <taxon>Oligohymenophorea</taxon>
        <taxon>Hymenostomatida</taxon>
        <taxon>Ophryoglenina</taxon>
        <taxon>Ichthyophthirius</taxon>
    </lineage>
</organism>
<dbReference type="PIRSF" id="PIRSF000548">
    <property type="entry name" value="PK_regulatory"/>
    <property type="match status" value="1"/>
</dbReference>
<evidence type="ECO:0000256" key="6">
    <source>
        <dbReference type="ARBA" id="ARBA00022741"/>
    </source>
</evidence>
<dbReference type="OMA" id="PHPTIHE"/>
<dbReference type="SMART" id="SM00100">
    <property type="entry name" value="cNMP"/>
    <property type="match status" value="2"/>
</dbReference>
<evidence type="ECO:0000313" key="10">
    <source>
        <dbReference type="EMBL" id="EGR34640.1"/>
    </source>
</evidence>
<dbReference type="AlphaFoldDB" id="G0QJF3"/>
<keyword evidence="3" id="KW-0597">Phosphoprotein</keyword>
<dbReference type="PANTHER" id="PTHR11635">
    <property type="entry name" value="CAMP-DEPENDENT PROTEIN KINASE REGULATORY CHAIN"/>
    <property type="match status" value="1"/>
</dbReference>
<gene>
    <name evidence="10" type="ORF">IMG5_005050</name>
</gene>
<keyword evidence="11" id="KW-1185">Reference proteome</keyword>
<comment type="similarity">
    <text evidence="1">Belongs to the cAMP-dependent kinase regulatory chain family.</text>
</comment>
<protein>
    <recommendedName>
        <fullName evidence="2">cAMP-dependent protein kinase regulatory subunit</fullName>
    </recommendedName>
</protein>
<accession>G0QJF3</accession>
<dbReference type="SUPFAM" id="SSF51206">
    <property type="entry name" value="cAMP-binding domain-like"/>
    <property type="match status" value="2"/>
</dbReference>
<dbReference type="FunCoup" id="G0QJF3">
    <property type="interactions" value="53"/>
</dbReference>
<keyword evidence="4 8" id="KW-0116">cAMP-binding</keyword>
<dbReference type="PROSITE" id="PS00888">
    <property type="entry name" value="CNMP_BINDING_1"/>
    <property type="match status" value="2"/>
</dbReference>
<name>G0QJF3_ICHMU</name>
<dbReference type="InterPro" id="IPR018488">
    <property type="entry name" value="cNMP-bd_CS"/>
</dbReference>
<dbReference type="Pfam" id="PF00027">
    <property type="entry name" value="cNMP_binding"/>
    <property type="match status" value="2"/>
</dbReference>
<feature type="binding site" evidence="8">
    <location>
        <position position="378"/>
    </location>
    <ligand>
        <name>3',5'-cyclic AMP</name>
        <dbReference type="ChEBI" id="CHEBI:58165"/>
        <label>2</label>
    </ligand>
</feature>
<dbReference type="InParanoid" id="G0QJF3"/>
<dbReference type="InterPro" id="IPR000595">
    <property type="entry name" value="cNMP-bd_dom"/>
</dbReference>
<dbReference type="RefSeq" id="XP_004039944.1">
    <property type="nucleotide sequence ID" value="XM_004039896.1"/>
</dbReference>
<dbReference type="EMBL" id="GL983065">
    <property type="protein sequence ID" value="EGR34640.1"/>
    <property type="molecule type" value="Genomic_DNA"/>
</dbReference>
<evidence type="ECO:0000256" key="2">
    <source>
        <dbReference type="ARBA" id="ARBA00020355"/>
    </source>
</evidence>
<dbReference type="GO" id="GO:0004862">
    <property type="term" value="F:cAMP-dependent protein kinase inhibitor activity"/>
    <property type="evidence" value="ECO:0007669"/>
    <property type="project" value="TreeGrafter"/>
</dbReference>
<feature type="binding site" evidence="8">
    <location>
        <position position="255"/>
    </location>
    <ligand>
        <name>3',5'-cyclic AMP</name>
        <dbReference type="ChEBI" id="CHEBI:58165"/>
        <label>1</label>
    </ligand>
</feature>